<reference evidence="14" key="1">
    <citation type="submission" date="2016-10" db="EMBL/GenBank/DDBJ databases">
        <authorList>
            <person name="de Groot N.N."/>
        </authorList>
    </citation>
    <scope>NUCLEOTIDE SEQUENCE [LARGE SCALE GENOMIC DNA]</scope>
    <source>
        <strain evidence="14">DSM 15758</strain>
    </source>
</reference>
<name>A0A1G5MBX2_9PSED</name>
<dbReference type="InterPro" id="IPR003660">
    <property type="entry name" value="HAMP_dom"/>
</dbReference>
<dbReference type="Pfam" id="PF00015">
    <property type="entry name" value="MCPsignal"/>
    <property type="match status" value="1"/>
</dbReference>
<evidence type="ECO:0000313" key="13">
    <source>
        <dbReference type="EMBL" id="SCZ21900.1"/>
    </source>
</evidence>
<evidence type="ECO:0000256" key="9">
    <source>
        <dbReference type="PROSITE-ProRule" id="PRU00284"/>
    </source>
</evidence>
<dbReference type="Pfam" id="PF00672">
    <property type="entry name" value="HAMP"/>
    <property type="match status" value="1"/>
</dbReference>
<evidence type="ECO:0000256" key="2">
    <source>
        <dbReference type="ARBA" id="ARBA00022475"/>
    </source>
</evidence>
<evidence type="ECO:0000313" key="14">
    <source>
        <dbReference type="Proteomes" id="UP000183046"/>
    </source>
</evidence>
<keyword evidence="6 10" id="KW-0472">Membrane</keyword>
<feature type="domain" description="HAMP" evidence="12">
    <location>
        <begin position="323"/>
        <end position="375"/>
    </location>
</feature>
<evidence type="ECO:0000259" key="11">
    <source>
        <dbReference type="PROSITE" id="PS50111"/>
    </source>
</evidence>
<dbReference type="GO" id="GO:0006935">
    <property type="term" value="P:chemotaxis"/>
    <property type="evidence" value="ECO:0007669"/>
    <property type="project" value="UniProtKB-ARBA"/>
</dbReference>
<dbReference type="PANTHER" id="PTHR32089:SF119">
    <property type="entry name" value="METHYL-ACCEPTING CHEMOTAXIS PROTEIN CTPL"/>
    <property type="match status" value="1"/>
</dbReference>
<evidence type="ECO:0000256" key="5">
    <source>
        <dbReference type="ARBA" id="ARBA00022989"/>
    </source>
</evidence>
<keyword evidence="2" id="KW-1003">Cell membrane</keyword>
<dbReference type="CDD" id="cd11386">
    <property type="entry name" value="MCP_signal"/>
    <property type="match status" value="1"/>
</dbReference>
<dbReference type="PANTHER" id="PTHR32089">
    <property type="entry name" value="METHYL-ACCEPTING CHEMOTAXIS PROTEIN MCPB"/>
    <property type="match status" value="1"/>
</dbReference>
<comment type="subcellular location">
    <subcellularLocation>
        <location evidence="1">Cell membrane</location>
        <topology evidence="1">Multi-pass membrane protein</topology>
    </subcellularLocation>
</comment>
<organism evidence="13 14">
    <name type="scientific">Pseudomonas oryzihabitans</name>
    <dbReference type="NCBI Taxonomy" id="47885"/>
    <lineage>
        <taxon>Bacteria</taxon>
        <taxon>Pseudomonadati</taxon>
        <taxon>Pseudomonadota</taxon>
        <taxon>Gammaproteobacteria</taxon>
        <taxon>Pseudomonadales</taxon>
        <taxon>Pseudomonadaceae</taxon>
        <taxon>Pseudomonas</taxon>
    </lineage>
</organism>
<comment type="similarity">
    <text evidence="8">Belongs to the methyl-accepting chemotaxis (MCP) protein family.</text>
</comment>
<dbReference type="Pfam" id="PF08376">
    <property type="entry name" value="NIT"/>
    <property type="match status" value="1"/>
</dbReference>
<dbReference type="PROSITE" id="PS50111">
    <property type="entry name" value="CHEMOTAXIS_TRANSDUC_2"/>
    <property type="match status" value="1"/>
</dbReference>
<dbReference type="InterPro" id="IPR013587">
    <property type="entry name" value="Nitrate/nitrite_sensing"/>
</dbReference>
<evidence type="ECO:0000256" key="3">
    <source>
        <dbReference type="ARBA" id="ARBA00022481"/>
    </source>
</evidence>
<proteinExistence type="inferred from homology"/>
<keyword evidence="3" id="KW-0488">Methylation</keyword>
<keyword evidence="7 9" id="KW-0807">Transducer</keyword>
<dbReference type="AlphaFoldDB" id="A0A1G5MBX2"/>
<evidence type="ECO:0000256" key="7">
    <source>
        <dbReference type="ARBA" id="ARBA00023224"/>
    </source>
</evidence>
<feature type="domain" description="Methyl-accepting transducer" evidence="11">
    <location>
        <begin position="380"/>
        <end position="616"/>
    </location>
</feature>
<evidence type="ECO:0000256" key="6">
    <source>
        <dbReference type="ARBA" id="ARBA00023136"/>
    </source>
</evidence>
<dbReference type="SMART" id="SM00304">
    <property type="entry name" value="HAMP"/>
    <property type="match status" value="1"/>
</dbReference>
<keyword evidence="5 10" id="KW-1133">Transmembrane helix</keyword>
<dbReference type="OrthoDB" id="2489132at2"/>
<accession>A0A1G5MBX2</accession>
<dbReference type="eggNOG" id="COG0840">
    <property type="taxonomic scope" value="Bacteria"/>
</dbReference>
<feature type="transmembrane region" description="Helical" evidence="10">
    <location>
        <begin position="12"/>
        <end position="30"/>
    </location>
</feature>
<evidence type="ECO:0000259" key="12">
    <source>
        <dbReference type="PROSITE" id="PS50885"/>
    </source>
</evidence>
<dbReference type="SUPFAM" id="SSF58104">
    <property type="entry name" value="Methyl-accepting chemotaxis protein (MCP) signaling domain"/>
    <property type="match status" value="1"/>
</dbReference>
<dbReference type="SMART" id="SM00283">
    <property type="entry name" value="MA"/>
    <property type="match status" value="1"/>
</dbReference>
<dbReference type="Gene3D" id="1.10.287.950">
    <property type="entry name" value="Methyl-accepting chemotaxis protein"/>
    <property type="match status" value="1"/>
</dbReference>
<dbReference type="Proteomes" id="UP000183046">
    <property type="component" value="Unassembled WGS sequence"/>
</dbReference>
<dbReference type="FunFam" id="1.10.287.950:FF:000001">
    <property type="entry name" value="Methyl-accepting chemotaxis sensory transducer"/>
    <property type="match status" value="1"/>
</dbReference>
<evidence type="ECO:0000256" key="1">
    <source>
        <dbReference type="ARBA" id="ARBA00004651"/>
    </source>
</evidence>
<gene>
    <name evidence="13" type="ORF">SAMN05216279_101450</name>
</gene>
<feature type="transmembrane region" description="Helical" evidence="10">
    <location>
        <begin position="300"/>
        <end position="322"/>
    </location>
</feature>
<dbReference type="InterPro" id="IPR004089">
    <property type="entry name" value="MCPsignal_dom"/>
</dbReference>
<sequence length="653" mass="70225">MLKNAALSTKLLLILLLPLTGFLLICGLFLKERYQTLENLDHTVTASATAQDVSTLITHLQRERGASGAFLSSGGTAVRDDLRTYRQDSDQAQGVLRARVASDDTALQPVLKLLDGLPGVRTTVDGLTISGTQSSAAYTEMIQALIGYNSKLEAEVEDPAIKRALNALNLFVEMKERAGRERALLGIAFSRNRLELPLLVQIARNLGEFTAYADAFRQRSAPEVVQRFENLLKQPGALELAQLQRRALYTTPGRPLNVQPDTWFDLATQRIDQLGTLETELGASIIATTEQLRAGASRDLWTTLGLMLVLLVAVSVLAWLVIRNIRQAVEQVNGTLNRLATRDLSARCVYQGRDEFGTITGNLNLMSQELGQVIQEIGAATQQVATAAEEASAVAIQTSENVTQQRLGTDQMATAIAEMSATVKDVARSTSEAAEGSRQVEASTRQGRHELQATIGLVQGLSVQAERTAQIITELKQESDAISLVLDVINGIAGQTNLLALNAAIEAARAGEAGRGFAVVADEVRSLAQKTQQSTGSIQQMISRLQSGTDRAAQAMQETLGQVQTGAGNMLRAGELLSEIAEGVTLINDRNIQVASAAEQQSQVAEDISRNVSDIHELVIQVSAGAEQTAVTSRELARLADAQQSLVGRFQVA</sequence>
<dbReference type="GO" id="GO:0005886">
    <property type="term" value="C:plasma membrane"/>
    <property type="evidence" value="ECO:0007669"/>
    <property type="project" value="UniProtKB-SubCell"/>
</dbReference>
<dbReference type="PROSITE" id="PS50885">
    <property type="entry name" value="HAMP"/>
    <property type="match status" value="1"/>
</dbReference>
<evidence type="ECO:0000256" key="4">
    <source>
        <dbReference type="ARBA" id="ARBA00022692"/>
    </source>
</evidence>
<dbReference type="GO" id="GO:0007165">
    <property type="term" value="P:signal transduction"/>
    <property type="evidence" value="ECO:0007669"/>
    <property type="project" value="UniProtKB-KW"/>
</dbReference>
<comment type="caution">
    <text evidence="13">The sequence shown here is derived from an EMBL/GenBank/DDBJ whole genome shotgun (WGS) entry which is preliminary data.</text>
</comment>
<protein>
    <submittedName>
        <fullName evidence="13">Methyl-accepting chemotaxis protein</fullName>
    </submittedName>
</protein>
<evidence type="ECO:0000256" key="10">
    <source>
        <dbReference type="SAM" id="Phobius"/>
    </source>
</evidence>
<dbReference type="RefSeq" id="WP_074583042.1">
    <property type="nucleotide sequence ID" value="NZ_FMWB01000001.1"/>
</dbReference>
<dbReference type="EMBL" id="FMWB01000001">
    <property type="protein sequence ID" value="SCZ21900.1"/>
    <property type="molecule type" value="Genomic_DNA"/>
</dbReference>
<dbReference type="CDD" id="cd06225">
    <property type="entry name" value="HAMP"/>
    <property type="match status" value="1"/>
</dbReference>
<keyword evidence="4 10" id="KW-0812">Transmembrane</keyword>
<evidence type="ECO:0000256" key="8">
    <source>
        <dbReference type="ARBA" id="ARBA00029447"/>
    </source>
</evidence>